<organism evidence="1 2">
    <name type="scientific">Planktothrix rubescens CCAP 1459/22</name>
    <dbReference type="NCBI Taxonomy" id="329571"/>
    <lineage>
        <taxon>Bacteria</taxon>
        <taxon>Bacillati</taxon>
        <taxon>Cyanobacteriota</taxon>
        <taxon>Cyanophyceae</taxon>
        <taxon>Oscillatoriophycideae</taxon>
        <taxon>Oscillatoriales</taxon>
        <taxon>Microcoleaceae</taxon>
        <taxon>Planktothrix</taxon>
    </lineage>
</organism>
<sequence length="42" mass="4939">MCGFTVTCMTDSNKVNMRFSTLKYCLRYIFNPTAYVFQAFKP</sequence>
<evidence type="ECO:0000313" key="2">
    <source>
        <dbReference type="Proteomes" id="UP000196521"/>
    </source>
</evidence>
<comment type="caution">
    <text evidence="1">The sequence shown here is derived from an EMBL/GenBank/DDBJ whole genome shotgun (WGS) entry which is preliminary data.</text>
</comment>
<gene>
    <name evidence="1" type="ORF">PLAN_100643</name>
</gene>
<keyword evidence="2" id="KW-1185">Reference proteome</keyword>
<accession>A0A6J7ZH21</accession>
<dbReference type="AlphaFoldDB" id="A0A6J7ZH21"/>
<reference evidence="1" key="1">
    <citation type="submission" date="2020-05" db="EMBL/GenBank/DDBJ databases">
        <authorList>
            <consortium name="Genoscope - CEA"/>
            <person name="William W."/>
        </authorList>
    </citation>
    <scope>NUCLEOTIDE SEQUENCE [LARGE SCALE GENOMIC DNA]</scope>
    <source>
        <strain evidence="1">PCC 7821</strain>
    </source>
</reference>
<name>A0A6J7ZH21_PLARU</name>
<evidence type="ECO:0000313" key="1">
    <source>
        <dbReference type="EMBL" id="CAC5340593.1"/>
    </source>
</evidence>
<dbReference type="EMBL" id="CZCZ02000005">
    <property type="protein sequence ID" value="CAC5340593.1"/>
    <property type="molecule type" value="Genomic_DNA"/>
</dbReference>
<dbReference type="Proteomes" id="UP000196521">
    <property type="component" value="Unassembled WGS sequence"/>
</dbReference>
<proteinExistence type="predicted"/>
<protein>
    <submittedName>
        <fullName evidence="1">Uncharacterized protein</fullName>
    </submittedName>
</protein>